<feature type="domain" description="Protein-glutamine gamma-glutamyltransferase-like C-terminal" evidence="3">
    <location>
        <begin position="446"/>
        <end position="517"/>
    </location>
</feature>
<feature type="region of interest" description="Disordered" evidence="1">
    <location>
        <begin position="277"/>
        <end position="298"/>
    </location>
</feature>
<evidence type="ECO:0000256" key="1">
    <source>
        <dbReference type="SAM" id="MobiDB-lite"/>
    </source>
</evidence>
<feature type="transmembrane region" description="Helical" evidence="2">
    <location>
        <begin position="372"/>
        <end position="393"/>
    </location>
</feature>
<feature type="transmembrane region" description="Helical" evidence="2">
    <location>
        <begin position="146"/>
        <end position="179"/>
    </location>
</feature>
<gene>
    <name evidence="4" type="ORF">ABB22_06950</name>
</gene>
<dbReference type="RefSeq" id="WP_055772928.1">
    <property type="nucleotide sequence ID" value="NZ_LDJG01000008.1"/>
</dbReference>
<proteinExistence type="predicted"/>
<organism evidence="4 5">
    <name type="scientific">Stenotrophomonas nitritireducens</name>
    <dbReference type="NCBI Taxonomy" id="83617"/>
    <lineage>
        <taxon>Bacteria</taxon>
        <taxon>Pseudomonadati</taxon>
        <taxon>Pseudomonadota</taxon>
        <taxon>Gammaproteobacteria</taxon>
        <taxon>Lysobacterales</taxon>
        <taxon>Lysobacteraceae</taxon>
        <taxon>Stenotrophomonas</taxon>
    </lineage>
</organism>
<comment type="caution">
    <text evidence="4">The sequence shown here is derived from an EMBL/GenBank/DDBJ whole genome shotgun (WGS) entry which is preliminary data.</text>
</comment>
<evidence type="ECO:0000313" key="4">
    <source>
        <dbReference type="EMBL" id="KRG58566.1"/>
    </source>
</evidence>
<accession>A0ABR5NL35</accession>
<reference evidence="4 5" key="1">
    <citation type="submission" date="2015-05" db="EMBL/GenBank/DDBJ databases">
        <title>Genome sequencing and analysis of members of genus Stenotrophomonas.</title>
        <authorList>
            <person name="Patil P.P."/>
            <person name="Midha S."/>
            <person name="Patil P.B."/>
        </authorList>
    </citation>
    <scope>NUCLEOTIDE SEQUENCE [LARGE SCALE GENOMIC DNA]</scope>
    <source>
        <strain evidence="4 5">DSM 12575</strain>
    </source>
</reference>
<evidence type="ECO:0000256" key="2">
    <source>
        <dbReference type="SAM" id="Phobius"/>
    </source>
</evidence>
<keyword evidence="2" id="KW-0472">Membrane</keyword>
<feature type="transmembrane region" description="Helical" evidence="2">
    <location>
        <begin position="37"/>
        <end position="55"/>
    </location>
</feature>
<keyword evidence="5" id="KW-1185">Reference proteome</keyword>
<dbReference type="Proteomes" id="UP000050902">
    <property type="component" value="Unassembled WGS sequence"/>
</dbReference>
<dbReference type="Pfam" id="PF13559">
    <property type="entry name" value="DUF4129"/>
    <property type="match status" value="1"/>
</dbReference>
<evidence type="ECO:0000313" key="5">
    <source>
        <dbReference type="Proteomes" id="UP000050902"/>
    </source>
</evidence>
<name>A0ABR5NL35_9GAMM</name>
<dbReference type="EMBL" id="LDJG01000008">
    <property type="protein sequence ID" value="KRG58566.1"/>
    <property type="molecule type" value="Genomic_DNA"/>
</dbReference>
<sequence>MRIDQLDVVLRARSQWEAMELGSALVRRHAAAIWKPWLLLTLPVFALLNLAGWWLEAFWLPALLMWWLKPAFERIPLYVISRGAFGAVPGTADTLRAQWRWGWRDLLAYLSWRRLSPARSLLMPVDLLEGGDAGQRRLRRRVLGGTAYGHAALLTLVYWHFEVMLQLAGIALVFMFVPLDALPESLRVAVSLIGSDTPAWVWLGFNLLAWAAMTLIGPFYSGAGFGLYLNRRTQLEAWDVEIAFRRLRERLARAAPLLLLVALAFAPLSLPVHAQEASDAAPTTHDNHKGGTAPAPVADTPVAIFGPSPVDTAGFRQAAARAYEDPQLGAKHMVCHWERRKPEEEKPTRDWNFPGGELVGAFIKLLALLSEGFLWIVVGALLLALALTARWWLPWLRGSGHRRRREAESDVTQHELQLPDTLPPDILASARRLWQDGRPRHALALLYRANLDELAQRADIVLPPGSTEAQCLRASKRMPQEADRRLFARMVRTWQYAAYAGRLPSEDEFQALLDDLRQQYGWTA</sequence>
<keyword evidence="2" id="KW-1133">Transmembrane helix</keyword>
<feature type="transmembrane region" description="Helical" evidence="2">
    <location>
        <begin position="251"/>
        <end position="270"/>
    </location>
</feature>
<feature type="transmembrane region" description="Helical" evidence="2">
    <location>
        <begin position="199"/>
        <end position="230"/>
    </location>
</feature>
<evidence type="ECO:0000259" key="3">
    <source>
        <dbReference type="Pfam" id="PF13559"/>
    </source>
</evidence>
<protein>
    <submittedName>
        <fullName evidence="4">Membrane protein</fullName>
    </submittedName>
</protein>
<dbReference type="InterPro" id="IPR025403">
    <property type="entry name" value="TgpA-like_C"/>
</dbReference>
<keyword evidence="2" id="KW-0812">Transmembrane</keyword>